<dbReference type="CDD" id="cd04301">
    <property type="entry name" value="NAT_SF"/>
    <property type="match status" value="1"/>
</dbReference>
<dbReference type="PANTHER" id="PTHR43877">
    <property type="entry name" value="AMINOALKYLPHOSPHONATE N-ACETYLTRANSFERASE-RELATED-RELATED"/>
    <property type="match status" value="1"/>
</dbReference>
<comment type="caution">
    <text evidence="4">The sequence shown here is derived from an EMBL/GenBank/DDBJ whole genome shotgun (WGS) entry which is preliminary data.</text>
</comment>
<feature type="domain" description="N-acetyltransferase" evidence="3">
    <location>
        <begin position="136"/>
        <end position="271"/>
    </location>
</feature>
<organism evidence="4 5">
    <name type="scientific">Planifilum fimeticola</name>
    <dbReference type="NCBI Taxonomy" id="201975"/>
    <lineage>
        <taxon>Bacteria</taxon>
        <taxon>Bacillati</taxon>
        <taxon>Bacillota</taxon>
        <taxon>Bacilli</taxon>
        <taxon>Bacillales</taxon>
        <taxon>Thermoactinomycetaceae</taxon>
        <taxon>Planifilum</taxon>
    </lineage>
</organism>
<keyword evidence="5" id="KW-1185">Reference proteome</keyword>
<sequence>MIRELTEADRQKVLDFLMPESSFNLFLIGDIHNYGFCREFQRLWGDFDNQGNLRAVLLRYYGNYIPYSRRKFDAKGFARLTLERGDLKIFSGIKEIVDQFQSLNLLPLDWANRRNLHFAELDRAEQLFLDGMNDIYQVRKGTIDDVPAMTALIHQIEEFAPDDSTEPALRQAFETGDGRTYVVTREGEMVSMARTTAENPHSAMIVGVATHPAHRRQGLASLAMSHLCREVLAEGKKLCLFYDNPAAGTIYRRIGFREIGMWSMVNAEQGK</sequence>
<keyword evidence="2" id="KW-0012">Acyltransferase</keyword>
<reference evidence="4 5" key="1">
    <citation type="submission" date="2018-03" db="EMBL/GenBank/DDBJ databases">
        <title>Genomic Encyclopedia of Archaeal and Bacterial Type Strains, Phase II (KMG-II): from individual species to whole genera.</title>
        <authorList>
            <person name="Goeker M."/>
        </authorList>
    </citation>
    <scope>NUCLEOTIDE SEQUENCE [LARGE SCALE GENOMIC DNA]</scope>
    <source>
        <strain evidence="4 5">DSM 44946</strain>
    </source>
</reference>
<dbReference type="PROSITE" id="PS51186">
    <property type="entry name" value="GNAT"/>
    <property type="match status" value="1"/>
</dbReference>
<name>A0A2T0LAM5_9BACL</name>
<dbReference type="EMBL" id="PVNE01000033">
    <property type="protein sequence ID" value="PRX38907.1"/>
    <property type="molecule type" value="Genomic_DNA"/>
</dbReference>
<evidence type="ECO:0000256" key="1">
    <source>
        <dbReference type="ARBA" id="ARBA00022679"/>
    </source>
</evidence>
<dbReference type="Pfam" id="PF00583">
    <property type="entry name" value="Acetyltransf_1"/>
    <property type="match status" value="1"/>
</dbReference>
<dbReference type="GO" id="GO:0016747">
    <property type="term" value="F:acyltransferase activity, transferring groups other than amino-acyl groups"/>
    <property type="evidence" value="ECO:0007669"/>
    <property type="project" value="InterPro"/>
</dbReference>
<dbReference type="RefSeq" id="WP_170070573.1">
    <property type="nucleotide sequence ID" value="NZ_PVNE01000033.1"/>
</dbReference>
<gene>
    <name evidence="4" type="ORF">CLV97_1338</name>
</gene>
<proteinExistence type="predicted"/>
<dbReference type="Proteomes" id="UP000237797">
    <property type="component" value="Unassembled WGS sequence"/>
</dbReference>
<dbReference type="AlphaFoldDB" id="A0A2T0LAM5"/>
<protein>
    <recommendedName>
        <fullName evidence="3">N-acetyltransferase domain-containing protein</fullName>
    </recommendedName>
</protein>
<dbReference type="InterPro" id="IPR016181">
    <property type="entry name" value="Acyl_CoA_acyltransferase"/>
</dbReference>
<evidence type="ECO:0000313" key="5">
    <source>
        <dbReference type="Proteomes" id="UP000237797"/>
    </source>
</evidence>
<evidence type="ECO:0000256" key="2">
    <source>
        <dbReference type="ARBA" id="ARBA00023315"/>
    </source>
</evidence>
<dbReference type="InterPro" id="IPR000182">
    <property type="entry name" value="GNAT_dom"/>
</dbReference>
<accession>A0A2T0LAM5</accession>
<evidence type="ECO:0000313" key="4">
    <source>
        <dbReference type="EMBL" id="PRX38907.1"/>
    </source>
</evidence>
<dbReference type="SUPFAM" id="SSF55729">
    <property type="entry name" value="Acyl-CoA N-acyltransferases (Nat)"/>
    <property type="match status" value="1"/>
</dbReference>
<dbReference type="Gene3D" id="3.40.630.30">
    <property type="match status" value="1"/>
</dbReference>
<evidence type="ECO:0000259" key="3">
    <source>
        <dbReference type="PROSITE" id="PS51186"/>
    </source>
</evidence>
<dbReference type="InterPro" id="IPR050832">
    <property type="entry name" value="Bact_Acetyltransf"/>
</dbReference>
<keyword evidence="1" id="KW-0808">Transferase</keyword>